<dbReference type="Proteomes" id="UP000199437">
    <property type="component" value="Unassembled WGS sequence"/>
</dbReference>
<name>A0A1I0MQG2_9BACT</name>
<protein>
    <submittedName>
        <fullName evidence="1">Uncharacterized protein</fullName>
    </submittedName>
</protein>
<dbReference type="AlphaFoldDB" id="A0A1I0MQG2"/>
<organism evidence="1 2">
    <name type="scientific">Roseivirga pacifica</name>
    <dbReference type="NCBI Taxonomy" id="1267423"/>
    <lineage>
        <taxon>Bacteria</taxon>
        <taxon>Pseudomonadati</taxon>
        <taxon>Bacteroidota</taxon>
        <taxon>Cytophagia</taxon>
        <taxon>Cytophagales</taxon>
        <taxon>Roseivirgaceae</taxon>
        <taxon>Roseivirga</taxon>
    </lineage>
</organism>
<reference evidence="2" key="1">
    <citation type="submission" date="2016-10" db="EMBL/GenBank/DDBJ databases">
        <authorList>
            <person name="Varghese N."/>
            <person name="Submissions S."/>
        </authorList>
    </citation>
    <scope>NUCLEOTIDE SEQUENCE [LARGE SCALE GENOMIC DNA]</scope>
    <source>
        <strain evidence="2">CGMCC 1.12402</strain>
    </source>
</reference>
<evidence type="ECO:0000313" key="2">
    <source>
        <dbReference type="Proteomes" id="UP000199437"/>
    </source>
</evidence>
<gene>
    <name evidence="1" type="ORF">SAMN05216290_0617</name>
</gene>
<dbReference type="RefSeq" id="WP_090256918.1">
    <property type="nucleotide sequence ID" value="NZ_FOIR01000001.1"/>
</dbReference>
<evidence type="ECO:0000313" key="1">
    <source>
        <dbReference type="EMBL" id="SEV90876.1"/>
    </source>
</evidence>
<accession>A0A1I0MQG2</accession>
<keyword evidence="2" id="KW-1185">Reference proteome</keyword>
<dbReference type="EMBL" id="FOIR01000001">
    <property type="protein sequence ID" value="SEV90876.1"/>
    <property type="molecule type" value="Genomic_DNA"/>
</dbReference>
<sequence length="250" mass="29413">MPKILEEFENSSSNDKFEGLNQYIAKLSKKGEYAINACYIIALHDLCKDLPKEHLQHQELIDIVPRLAVNFFSFFRSHLPIDTLAGKSEIFEKRCLAGDFNWRPEKFIEIIEMFDPKSIFKILTELKNANTLLSLNCSTSYKYWGQREDEMEGDIDKLIGKMSPEDQYTFIRENVSVVLEQLIGKDFIDGPILSRYRGLVKDFKCHLDDKNYLDRLLGNKFYSKQNPHLKWLKLYDDEKYKEAWDLEFGL</sequence>
<proteinExistence type="predicted"/>
<dbReference type="GeneID" id="99985367"/>